<accession>A0ABY7V3A7</accession>
<dbReference type="InterPro" id="IPR043714">
    <property type="entry name" value="DUF5655"/>
</dbReference>
<proteinExistence type="predicted"/>
<protein>
    <submittedName>
        <fullName evidence="2">DUF4287 domain-containing protein</fullName>
    </submittedName>
</protein>
<gene>
    <name evidence="2" type="ORF">M8445_03060</name>
</gene>
<dbReference type="Pfam" id="PF18899">
    <property type="entry name" value="DUF5655"/>
    <property type="match status" value="1"/>
</dbReference>
<dbReference type="Proteomes" id="UP001217044">
    <property type="component" value="Chromosome"/>
</dbReference>
<dbReference type="Pfam" id="PF14117">
    <property type="entry name" value="DUF4287"/>
    <property type="match status" value="1"/>
</dbReference>
<dbReference type="InterPro" id="IPR025629">
    <property type="entry name" value="DUF4287"/>
</dbReference>
<name>A0ABY7V3A7_9DEIO</name>
<evidence type="ECO:0000313" key="3">
    <source>
        <dbReference type="Proteomes" id="UP001217044"/>
    </source>
</evidence>
<dbReference type="EMBL" id="CP115165">
    <property type="protein sequence ID" value="WDA59210.1"/>
    <property type="molecule type" value="Genomic_DNA"/>
</dbReference>
<keyword evidence="3" id="KW-1185">Reference proteome</keyword>
<sequence>MSFQAYLDSVQAKTGKTVADFRTESADRGLTKHGEIVMWLKGDYGLGHGHANAVAAALLRAGHATTPRDDRVAAVFSGKKAAWKPAYDALLASVQAFGNDVDTAPTDTYVSFTRGGKKFAVVQPTAARLDLGIKRRDAQATERFEAAGTWNSMVTHRVRIGDPAQLDAEVMDWLRAAYGAAQ</sequence>
<evidence type="ECO:0000259" key="1">
    <source>
        <dbReference type="Pfam" id="PF18899"/>
    </source>
</evidence>
<dbReference type="RefSeq" id="WP_273989581.1">
    <property type="nucleotide sequence ID" value="NZ_BAABQT010000006.1"/>
</dbReference>
<organism evidence="2 3">
    <name type="scientific">Deinococcus aquaticus</name>
    <dbReference type="NCBI Taxonomy" id="328692"/>
    <lineage>
        <taxon>Bacteria</taxon>
        <taxon>Thermotogati</taxon>
        <taxon>Deinococcota</taxon>
        <taxon>Deinococci</taxon>
        <taxon>Deinococcales</taxon>
        <taxon>Deinococcaceae</taxon>
        <taxon>Deinococcus</taxon>
    </lineage>
</organism>
<reference evidence="2 3" key="1">
    <citation type="submission" date="2022-12" db="EMBL/GenBank/DDBJ databases">
        <title>Genome Sequence of Deinococcus aquaticus Type Strain PB314.</title>
        <authorList>
            <person name="Albert C."/>
            <person name="Hill J."/>
            <person name="Boren L."/>
            <person name="Scholz-Ng S."/>
            <person name="Fatema N."/>
            <person name="Grosso R."/>
            <person name="Soboslay E."/>
            <person name="Tuohy J."/>
        </authorList>
    </citation>
    <scope>NUCLEOTIDE SEQUENCE [LARGE SCALE GENOMIC DNA]</scope>
    <source>
        <strain evidence="2 3">PB-314</strain>
    </source>
</reference>
<evidence type="ECO:0000313" key="2">
    <source>
        <dbReference type="EMBL" id="WDA59210.1"/>
    </source>
</evidence>
<feature type="domain" description="DUF5655" evidence="1">
    <location>
        <begin position="73"/>
        <end position="179"/>
    </location>
</feature>